<accession>A0ABT9BBK6</accession>
<evidence type="ECO:0008006" key="5">
    <source>
        <dbReference type="Google" id="ProtNLM"/>
    </source>
</evidence>
<evidence type="ECO:0000313" key="3">
    <source>
        <dbReference type="EMBL" id="MDO7874407.1"/>
    </source>
</evidence>
<dbReference type="EMBL" id="JAUQSY010000003">
    <property type="protein sequence ID" value="MDO7874407.1"/>
    <property type="molecule type" value="Genomic_DNA"/>
</dbReference>
<keyword evidence="4" id="KW-1185">Reference proteome</keyword>
<dbReference type="RefSeq" id="WP_305005719.1">
    <property type="nucleotide sequence ID" value="NZ_JAUQSY010000003.1"/>
</dbReference>
<keyword evidence="2" id="KW-0732">Signal</keyword>
<protein>
    <recommendedName>
        <fullName evidence="5">Lipoprotein</fullName>
    </recommendedName>
</protein>
<gene>
    <name evidence="3" type="ORF">Q5H93_06655</name>
</gene>
<proteinExistence type="predicted"/>
<feature type="chain" id="PRO_5045410568" description="Lipoprotein" evidence="2">
    <location>
        <begin position="22"/>
        <end position="188"/>
    </location>
</feature>
<sequence>MPALPYPRCTALLGSLALALAACDGPPPSTTTRPAPPAAATPPPPAPNYRPATKQRLGDTDFYLTLPRGFALKSTNAADFLVYYFAPADTTVRADFTGGIYLGSQPQGDVADTTNGCRTRRATVSLLGRPTPVTIHRCATGYTVSSVFASRSGRGWDAQVDAFGEAKSAAGLRQLLAVLAMLRRQPKS</sequence>
<feature type="region of interest" description="Disordered" evidence="1">
    <location>
        <begin position="26"/>
        <end position="54"/>
    </location>
</feature>
<feature type="signal peptide" evidence="2">
    <location>
        <begin position="1"/>
        <end position="21"/>
    </location>
</feature>
<organism evidence="3 4">
    <name type="scientific">Hymenobacter aranciens</name>
    <dbReference type="NCBI Taxonomy" id="3063996"/>
    <lineage>
        <taxon>Bacteria</taxon>
        <taxon>Pseudomonadati</taxon>
        <taxon>Bacteroidota</taxon>
        <taxon>Cytophagia</taxon>
        <taxon>Cytophagales</taxon>
        <taxon>Hymenobacteraceae</taxon>
        <taxon>Hymenobacter</taxon>
    </lineage>
</organism>
<comment type="caution">
    <text evidence="3">The sequence shown here is derived from an EMBL/GenBank/DDBJ whole genome shotgun (WGS) entry which is preliminary data.</text>
</comment>
<evidence type="ECO:0000256" key="1">
    <source>
        <dbReference type="SAM" id="MobiDB-lite"/>
    </source>
</evidence>
<dbReference type="Proteomes" id="UP001176429">
    <property type="component" value="Unassembled WGS sequence"/>
</dbReference>
<evidence type="ECO:0000313" key="4">
    <source>
        <dbReference type="Proteomes" id="UP001176429"/>
    </source>
</evidence>
<name>A0ABT9BBK6_9BACT</name>
<reference evidence="3" key="1">
    <citation type="submission" date="2023-07" db="EMBL/GenBank/DDBJ databases">
        <authorList>
            <person name="Kim M.K."/>
        </authorList>
    </citation>
    <scope>NUCLEOTIDE SEQUENCE</scope>
    <source>
        <strain evidence="3">ASUV-10-1</strain>
    </source>
</reference>
<evidence type="ECO:0000256" key="2">
    <source>
        <dbReference type="SAM" id="SignalP"/>
    </source>
</evidence>
<feature type="compositionally biased region" description="Pro residues" evidence="1">
    <location>
        <begin position="26"/>
        <end position="48"/>
    </location>
</feature>